<dbReference type="RefSeq" id="WP_268005140.1">
    <property type="nucleotide sequence ID" value="NZ_CP104067.1"/>
</dbReference>
<reference evidence="3" key="1">
    <citation type="submission" date="2022-08" db="EMBL/GenBank/DDBJ databases">
        <title>Alicyclobacillus fastidiosus DSM 17978, complete genome.</title>
        <authorList>
            <person name="Wang Q."/>
            <person name="Cai R."/>
            <person name="Wang Z."/>
        </authorList>
    </citation>
    <scope>NUCLEOTIDE SEQUENCE</scope>
    <source>
        <strain evidence="3">DSM 17978</strain>
    </source>
</reference>
<accession>A0ABY6ZEF6</accession>
<evidence type="ECO:0000313" key="4">
    <source>
        <dbReference type="Proteomes" id="UP001164761"/>
    </source>
</evidence>
<gene>
    <name evidence="3" type="ORF">NZD89_23680</name>
</gene>
<proteinExistence type="predicted"/>
<evidence type="ECO:0000313" key="3">
    <source>
        <dbReference type="EMBL" id="WAH41229.1"/>
    </source>
</evidence>
<protein>
    <submittedName>
        <fullName evidence="3">LysR substrate-binding domain-containing protein</fullName>
    </submittedName>
</protein>
<dbReference type="SUPFAM" id="SSF53850">
    <property type="entry name" value="Periplasmic binding protein-like II"/>
    <property type="match status" value="1"/>
</dbReference>
<dbReference type="Pfam" id="PF03466">
    <property type="entry name" value="LysR_substrate"/>
    <property type="match status" value="1"/>
</dbReference>
<dbReference type="EMBL" id="CP104067">
    <property type="protein sequence ID" value="WAH41229.1"/>
    <property type="molecule type" value="Genomic_DNA"/>
</dbReference>
<dbReference type="Proteomes" id="UP001164761">
    <property type="component" value="Chromosome"/>
</dbReference>
<name>A0ABY6ZEF6_9BACL</name>
<feature type="compositionally biased region" description="Polar residues" evidence="1">
    <location>
        <begin position="213"/>
        <end position="222"/>
    </location>
</feature>
<evidence type="ECO:0000259" key="2">
    <source>
        <dbReference type="Pfam" id="PF03466"/>
    </source>
</evidence>
<organism evidence="3 4">
    <name type="scientific">Alicyclobacillus fastidiosus</name>
    <dbReference type="NCBI Taxonomy" id="392011"/>
    <lineage>
        <taxon>Bacteria</taxon>
        <taxon>Bacillati</taxon>
        <taxon>Bacillota</taxon>
        <taxon>Bacilli</taxon>
        <taxon>Bacillales</taxon>
        <taxon>Alicyclobacillaceae</taxon>
        <taxon>Alicyclobacillus</taxon>
    </lineage>
</organism>
<evidence type="ECO:0000256" key="1">
    <source>
        <dbReference type="SAM" id="MobiDB-lite"/>
    </source>
</evidence>
<dbReference type="InterPro" id="IPR005119">
    <property type="entry name" value="LysR_subst-bd"/>
</dbReference>
<feature type="domain" description="LysR substrate-binding" evidence="2">
    <location>
        <begin position="68"/>
        <end position="163"/>
    </location>
</feature>
<dbReference type="Gene3D" id="3.40.190.290">
    <property type="match status" value="1"/>
</dbReference>
<keyword evidence="4" id="KW-1185">Reference proteome</keyword>
<feature type="region of interest" description="Disordered" evidence="1">
    <location>
        <begin position="210"/>
        <end position="244"/>
    </location>
</feature>
<sequence length="244" mass="27004">MERSMDITPTHHDRTQVSNTMLHAGLLSGIGEEFRGIQSLKITTQTIYLIGASHMLNPILEQSSSAAYPYDFLSQLPYVLPRAGGSLRRLIDAMFAREGINKPNLLAEIDQIEVLGQMVQQGIACTISANAICDGKYPLTHVPLNSLFPFRSIYFIYNPELPPDLSTKMKKVGQYLKSHVDSIPKPATIHHIWNPDSDYERGVVTPLPHVERASSTSSNLSTVEPGEEPSTSQLFRDGMSPSRA</sequence>